<dbReference type="EMBL" id="ML004914">
    <property type="protein sequence ID" value="RKP22013.1"/>
    <property type="molecule type" value="Genomic_DNA"/>
</dbReference>
<dbReference type="InterPro" id="IPR036236">
    <property type="entry name" value="Znf_C2H2_sf"/>
</dbReference>
<dbReference type="Proteomes" id="UP000030755">
    <property type="component" value="Unassembled WGS sequence"/>
</dbReference>
<keyword evidence="2 4" id="KW-0863">Zinc-finger</keyword>
<dbReference type="Gene3D" id="3.30.160.60">
    <property type="entry name" value="Classic Zinc Finger"/>
    <property type="match status" value="1"/>
</dbReference>
<reference evidence="7 9" key="1">
    <citation type="journal article" date="2013" name="Curr. Biol.">
        <title>Shared signatures of parasitism and phylogenomics unite Cryptomycota and microsporidia.</title>
        <authorList>
            <person name="James T.Y."/>
            <person name="Pelin A."/>
            <person name="Bonen L."/>
            <person name="Ahrendt S."/>
            <person name="Sain D."/>
            <person name="Corradi N."/>
            <person name="Stajich J.E."/>
        </authorList>
    </citation>
    <scope>NUCLEOTIDE SEQUENCE [LARGE SCALE GENOMIC DNA]</scope>
    <source>
        <strain evidence="7 9">CSF55</strain>
        <strain evidence="7 9">CSF55</strain>
    </source>
</reference>
<organism evidence="7 9">
    <name type="scientific">Rozella allomycis (strain CSF55)</name>
    <dbReference type="NCBI Taxonomy" id="988480"/>
    <lineage>
        <taxon>Eukaryota</taxon>
        <taxon>Fungi</taxon>
        <taxon>Fungi incertae sedis</taxon>
        <taxon>Cryptomycota</taxon>
        <taxon>Cryptomycota incertae sedis</taxon>
        <taxon>Rozella</taxon>
    </lineage>
</organism>
<sequence>MSKGIIIRISLKDPKSITSETFLNDLKPRAARMRKTYADQGQEMSEDDTPRDNTDKIKEKIIKSKWIFPYFKPRKWEQRNVINSLEAVFDESRKVKSTNSNTHETTSMMAECPECGKIFADQSRLKRHYKIHDKTKLEEEKNSV</sequence>
<keyword evidence="9" id="KW-1185">Reference proteome</keyword>
<name>A0A075APJ3_ROZAC</name>
<evidence type="ECO:0000256" key="3">
    <source>
        <dbReference type="ARBA" id="ARBA00022833"/>
    </source>
</evidence>
<reference evidence="8" key="3">
    <citation type="submission" date="2018-08" db="EMBL/GenBank/DDBJ databases">
        <title>Leveraging single-cell genomics to expand the Fungal Tree of Life.</title>
        <authorList>
            <consortium name="DOE Joint Genome Institute"/>
            <person name="Ahrendt S.R."/>
            <person name="Quandt C.A."/>
            <person name="Ciobanu D."/>
            <person name="Clum A."/>
            <person name="Salamov A."/>
            <person name="Andreopoulos B."/>
            <person name="Cheng J.-F."/>
            <person name="Woyke T."/>
            <person name="Pelin A."/>
            <person name="Henrissat B."/>
            <person name="Reynolds N."/>
            <person name="Benny G.L."/>
            <person name="Smith M.E."/>
            <person name="James T.Y."/>
            <person name="Grigoriev I.V."/>
        </authorList>
    </citation>
    <scope>NUCLEOTIDE SEQUENCE</scope>
    <source>
        <strain evidence="8">CSF55</strain>
    </source>
</reference>
<dbReference type="FunFam" id="3.30.160.60:FF:000446">
    <property type="entry name" value="Zinc finger protein"/>
    <property type="match status" value="1"/>
</dbReference>
<dbReference type="GO" id="GO:0008270">
    <property type="term" value="F:zinc ion binding"/>
    <property type="evidence" value="ECO:0007669"/>
    <property type="project" value="UniProtKB-KW"/>
</dbReference>
<dbReference type="SMART" id="SM00355">
    <property type="entry name" value="ZnF_C2H2"/>
    <property type="match status" value="1"/>
</dbReference>
<evidence type="ECO:0000313" key="7">
    <source>
        <dbReference type="EMBL" id="EPZ31983.1"/>
    </source>
</evidence>
<dbReference type="Proteomes" id="UP000281549">
    <property type="component" value="Unassembled WGS sequence"/>
</dbReference>
<dbReference type="Pfam" id="PF00096">
    <property type="entry name" value="zf-C2H2"/>
    <property type="match status" value="1"/>
</dbReference>
<keyword evidence="3" id="KW-0862">Zinc</keyword>
<reference evidence="10" key="2">
    <citation type="journal article" date="2018" name="Nat. Microbiol.">
        <title>Leveraging single-cell genomics to expand the fungal tree of life.</title>
        <authorList>
            <person name="Ahrendt S.R."/>
            <person name="Quandt C.A."/>
            <person name="Ciobanu D."/>
            <person name="Clum A."/>
            <person name="Salamov A."/>
            <person name="Andreopoulos B."/>
            <person name="Cheng J.F."/>
            <person name="Woyke T."/>
            <person name="Pelin A."/>
            <person name="Henrissat B."/>
            <person name="Reynolds N.K."/>
            <person name="Benny G.L."/>
            <person name="Smith M.E."/>
            <person name="James T.Y."/>
            <person name="Grigoriev I.V."/>
        </authorList>
    </citation>
    <scope>NUCLEOTIDE SEQUENCE [LARGE SCALE GENOMIC DNA]</scope>
    <source>
        <strain evidence="10">CSF55</strain>
    </source>
</reference>
<accession>A0A075APJ3</accession>
<keyword evidence="1" id="KW-0479">Metal-binding</keyword>
<evidence type="ECO:0000313" key="8">
    <source>
        <dbReference type="EMBL" id="RKP22013.1"/>
    </source>
</evidence>
<dbReference type="InterPro" id="IPR013087">
    <property type="entry name" value="Znf_C2H2_type"/>
</dbReference>
<dbReference type="EMBL" id="KE561199">
    <property type="protein sequence ID" value="EPZ31983.1"/>
    <property type="molecule type" value="Genomic_DNA"/>
</dbReference>
<gene>
    <name evidence="7" type="ORF">O9G_004174</name>
    <name evidence="8" type="ORF">ROZALSC1DRAFT_26598</name>
</gene>
<evidence type="ECO:0000256" key="2">
    <source>
        <dbReference type="ARBA" id="ARBA00022771"/>
    </source>
</evidence>
<evidence type="ECO:0000313" key="10">
    <source>
        <dbReference type="Proteomes" id="UP000281549"/>
    </source>
</evidence>
<dbReference type="PROSITE" id="PS50157">
    <property type="entry name" value="ZINC_FINGER_C2H2_2"/>
    <property type="match status" value="1"/>
</dbReference>
<dbReference type="PROSITE" id="PS00028">
    <property type="entry name" value="ZINC_FINGER_C2H2_1"/>
    <property type="match status" value="1"/>
</dbReference>
<evidence type="ECO:0000256" key="4">
    <source>
        <dbReference type="PROSITE-ProRule" id="PRU00042"/>
    </source>
</evidence>
<feature type="domain" description="C2H2-type" evidence="6">
    <location>
        <begin position="110"/>
        <end position="137"/>
    </location>
</feature>
<evidence type="ECO:0000313" key="9">
    <source>
        <dbReference type="Proteomes" id="UP000030755"/>
    </source>
</evidence>
<dbReference type="HOGENOM" id="CLU_1797562_0_0_1"/>
<evidence type="ECO:0000256" key="5">
    <source>
        <dbReference type="SAM" id="MobiDB-lite"/>
    </source>
</evidence>
<proteinExistence type="predicted"/>
<dbReference type="AlphaFoldDB" id="A0A075APJ3"/>
<evidence type="ECO:0000259" key="6">
    <source>
        <dbReference type="PROSITE" id="PS50157"/>
    </source>
</evidence>
<protein>
    <submittedName>
        <fullName evidence="7">Zinc finger, C2H2 domain-containing protein</fullName>
    </submittedName>
</protein>
<evidence type="ECO:0000256" key="1">
    <source>
        <dbReference type="ARBA" id="ARBA00022723"/>
    </source>
</evidence>
<feature type="region of interest" description="Disordered" evidence="5">
    <location>
        <begin position="35"/>
        <end position="56"/>
    </location>
</feature>
<dbReference type="SUPFAM" id="SSF57667">
    <property type="entry name" value="beta-beta-alpha zinc fingers"/>
    <property type="match status" value="1"/>
</dbReference>